<keyword evidence="7 10" id="KW-0100">Branched-chain amino acid biosynthesis</keyword>
<dbReference type="InterPro" id="IPR043132">
    <property type="entry name" value="BCAT-like_C"/>
</dbReference>
<comment type="catalytic activity">
    <reaction evidence="10">
        <text>L-isoleucine + 2-oxoglutarate = (S)-3-methyl-2-oxopentanoate + L-glutamate</text>
        <dbReference type="Rhea" id="RHEA:24801"/>
        <dbReference type="ChEBI" id="CHEBI:16810"/>
        <dbReference type="ChEBI" id="CHEBI:29985"/>
        <dbReference type="ChEBI" id="CHEBI:35146"/>
        <dbReference type="ChEBI" id="CHEBI:58045"/>
        <dbReference type="EC" id="2.6.1.42"/>
    </reaction>
</comment>
<evidence type="ECO:0000313" key="12">
    <source>
        <dbReference type="Proteomes" id="UP001497392"/>
    </source>
</evidence>
<keyword evidence="5 10" id="KW-0808">Transferase</keyword>
<evidence type="ECO:0000256" key="5">
    <source>
        <dbReference type="ARBA" id="ARBA00022679"/>
    </source>
</evidence>
<evidence type="ECO:0000313" key="11">
    <source>
        <dbReference type="EMBL" id="CAL5224830.1"/>
    </source>
</evidence>
<comment type="caution">
    <text evidence="11">The sequence shown here is derived from an EMBL/GenBank/DDBJ whole genome shotgun (WGS) entry which is preliminary data.</text>
</comment>
<dbReference type="PANTHER" id="PTHR11825">
    <property type="entry name" value="SUBGROUP IIII AMINOTRANSFERASE"/>
    <property type="match status" value="1"/>
</dbReference>
<dbReference type="InterPro" id="IPR036038">
    <property type="entry name" value="Aminotransferase-like"/>
</dbReference>
<name>A0ABP1FY69_9CHLO</name>
<dbReference type="InterPro" id="IPR018300">
    <property type="entry name" value="Aminotrans_IV_CS"/>
</dbReference>
<comment type="catalytic activity">
    <reaction evidence="10">
        <text>L-leucine + 2-oxoglutarate = 4-methyl-2-oxopentanoate + L-glutamate</text>
        <dbReference type="Rhea" id="RHEA:18321"/>
        <dbReference type="ChEBI" id="CHEBI:16810"/>
        <dbReference type="ChEBI" id="CHEBI:17865"/>
        <dbReference type="ChEBI" id="CHEBI:29985"/>
        <dbReference type="ChEBI" id="CHEBI:57427"/>
        <dbReference type="EC" id="2.6.1.42"/>
    </reaction>
</comment>
<protein>
    <recommendedName>
        <fullName evidence="10">Branched-chain-amino-acid aminotransferase</fullName>
        <ecNumber evidence="10">2.6.1.42</ecNumber>
    </recommendedName>
</protein>
<comment type="catalytic activity">
    <reaction evidence="10">
        <text>L-valine + 2-oxoglutarate = 3-methyl-2-oxobutanoate + L-glutamate</text>
        <dbReference type="Rhea" id="RHEA:24813"/>
        <dbReference type="ChEBI" id="CHEBI:11851"/>
        <dbReference type="ChEBI" id="CHEBI:16810"/>
        <dbReference type="ChEBI" id="CHEBI:29985"/>
        <dbReference type="ChEBI" id="CHEBI:57762"/>
        <dbReference type="EC" id="2.6.1.42"/>
    </reaction>
</comment>
<evidence type="ECO:0000256" key="3">
    <source>
        <dbReference type="ARBA" id="ARBA00022576"/>
    </source>
</evidence>
<dbReference type="InterPro" id="IPR001544">
    <property type="entry name" value="Aminotrans_IV"/>
</dbReference>
<evidence type="ECO:0000256" key="10">
    <source>
        <dbReference type="RuleBase" id="RU004517"/>
    </source>
</evidence>
<dbReference type="InterPro" id="IPR033939">
    <property type="entry name" value="BCAT_family"/>
</dbReference>
<keyword evidence="4 10" id="KW-0028">Amino-acid biosynthesis</keyword>
<dbReference type="Gene3D" id="3.30.470.10">
    <property type="match status" value="1"/>
</dbReference>
<reference evidence="11 12" key="1">
    <citation type="submission" date="2024-06" db="EMBL/GenBank/DDBJ databases">
        <authorList>
            <person name="Kraege A."/>
            <person name="Thomma B."/>
        </authorList>
    </citation>
    <scope>NUCLEOTIDE SEQUENCE [LARGE SCALE GENOMIC DNA]</scope>
</reference>
<dbReference type="Pfam" id="PF01063">
    <property type="entry name" value="Aminotran_4"/>
    <property type="match status" value="1"/>
</dbReference>
<dbReference type="InterPro" id="IPR005786">
    <property type="entry name" value="B_amino_transII"/>
</dbReference>
<keyword evidence="3 10" id="KW-0032">Aminotransferase</keyword>
<evidence type="ECO:0000256" key="7">
    <source>
        <dbReference type="ARBA" id="ARBA00023304"/>
    </source>
</evidence>
<sequence>MAPFGLCARLRSSAATSCTQDYFNSIALGICRQISTGTSDTFRHTDIEKRLTSPSHSSVDLESVRFGQTFTDHLLTVEHAEGHGWGRPQIRPFAEGFTIHPASTVLHYGMCCFEGMKAYLGVDGRGRLFRPDMNMQRLHRSSRRLHLADYDPGELLECLKELLRVERQWLPEREGYSLYIRPYMFSSSHSIGISRPTRSTIAVILSPVGPYFATGLTPIKLFLDERNVRAWPGGVGDCKVGSNYAPTILPQTTAQQLHGTPQVLYTMPSKDSSDADAALISESGAMNVFFLLDKEDGSGQQLITPPLDGTILPGVTRDSVLQLARHWWDCDVLEAHITVGALKRAAAEGRLREIFGCGTACIVQPIDGLVRADGQVLAAPFDASSITSMTARMTRALTDIQYARVPSDWSVPFDDAKIQDKELAGAEPCHDAVMGL</sequence>
<dbReference type="PANTHER" id="PTHR11825:SF44">
    <property type="entry name" value="BRANCHED-CHAIN-AMINO-ACID AMINOTRANSFERASE"/>
    <property type="match status" value="1"/>
</dbReference>
<proteinExistence type="inferred from homology"/>
<dbReference type="PIRSF" id="PIRSF006468">
    <property type="entry name" value="BCAT1"/>
    <property type="match status" value="1"/>
</dbReference>
<comment type="similarity">
    <text evidence="2 8">Belongs to the class-IV pyridoxal-phosphate-dependent aminotransferase family.</text>
</comment>
<accession>A0ABP1FY69</accession>
<evidence type="ECO:0000256" key="6">
    <source>
        <dbReference type="ARBA" id="ARBA00022898"/>
    </source>
</evidence>
<dbReference type="EMBL" id="CAXHTA020000011">
    <property type="protein sequence ID" value="CAL5224830.1"/>
    <property type="molecule type" value="Genomic_DNA"/>
</dbReference>
<dbReference type="Gene3D" id="3.20.10.10">
    <property type="entry name" value="D-amino Acid Aminotransferase, subunit A, domain 2"/>
    <property type="match status" value="1"/>
</dbReference>
<dbReference type="NCBIfam" id="TIGR01123">
    <property type="entry name" value="ilvE_II"/>
    <property type="match status" value="1"/>
</dbReference>
<evidence type="ECO:0000256" key="8">
    <source>
        <dbReference type="RuleBase" id="RU004106"/>
    </source>
</evidence>
<dbReference type="SUPFAM" id="SSF56752">
    <property type="entry name" value="D-aminoacid aminotransferase-like PLP-dependent enzymes"/>
    <property type="match status" value="1"/>
</dbReference>
<keyword evidence="6 9" id="KW-0663">Pyridoxal phosphate</keyword>
<keyword evidence="12" id="KW-1185">Reference proteome</keyword>
<gene>
    <name evidence="11" type="primary">g7582</name>
    <name evidence="11" type="ORF">VP750_LOCUS6489</name>
</gene>
<evidence type="ECO:0000256" key="1">
    <source>
        <dbReference type="ARBA" id="ARBA00001933"/>
    </source>
</evidence>
<comment type="cofactor">
    <cofactor evidence="1 9">
        <name>pyridoxal 5'-phosphate</name>
        <dbReference type="ChEBI" id="CHEBI:597326"/>
    </cofactor>
</comment>
<dbReference type="CDD" id="cd01557">
    <property type="entry name" value="BCAT_beta_family"/>
    <property type="match status" value="1"/>
</dbReference>
<evidence type="ECO:0000256" key="9">
    <source>
        <dbReference type="RuleBase" id="RU004516"/>
    </source>
</evidence>
<dbReference type="Proteomes" id="UP001497392">
    <property type="component" value="Unassembled WGS sequence"/>
</dbReference>
<dbReference type="NCBIfam" id="NF009897">
    <property type="entry name" value="PRK13357.1"/>
    <property type="match status" value="1"/>
</dbReference>
<dbReference type="InterPro" id="IPR043131">
    <property type="entry name" value="BCAT-like_N"/>
</dbReference>
<organism evidence="11 12">
    <name type="scientific">Coccomyxa viridis</name>
    <dbReference type="NCBI Taxonomy" id="1274662"/>
    <lineage>
        <taxon>Eukaryota</taxon>
        <taxon>Viridiplantae</taxon>
        <taxon>Chlorophyta</taxon>
        <taxon>core chlorophytes</taxon>
        <taxon>Trebouxiophyceae</taxon>
        <taxon>Trebouxiophyceae incertae sedis</taxon>
        <taxon>Coccomyxaceae</taxon>
        <taxon>Coccomyxa</taxon>
    </lineage>
</organism>
<evidence type="ECO:0000256" key="4">
    <source>
        <dbReference type="ARBA" id="ARBA00022605"/>
    </source>
</evidence>
<dbReference type="PROSITE" id="PS00770">
    <property type="entry name" value="AA_TRANSFER_CLASS_4"/>
    <property type="match status" value="1"/>
</dbReference>
<evidence type="ECO:0000256" key="2">
    <source>
        <dbReference type="ARBA" id="ARBA00009320"/>
    </source>
</evidence>
<dbReference type="EC" id="2.6.1.42" evidence="10"/>